<dbReference type="VEuPathDB" id="CryptoDB:Cvel_16442"/>
<dbReference type="EMBL" id="CDMZ01000294">
    <property type="protein sequence ID" value="CEM11144.1"/>
    <property type="molecule type" value="Genomic_DNA"/>
</dbReference>
<dbReference type="AlphaFoldDB" id="A0A0G4FDV1"/>
<evidence type="ECO:0000313" key="2">
    <source>
        <dbReference type="EMBL" id="CEM11144.1"/>
    </source>
</evidence>
<organism evidence="2">
    <name type="scientific">Chromera velia CCMP2878</name>
    <dbReference type="NCBI Taxonomy" id="1169474"/>
    <lineage>
        <taxon>Eukaryota</taxon>
        <taxon>Sar</taxon>
        <taxon>Alveolata</taxon>
        <taxon>Colpodellida</taxon>
        <taxon>Chromeraceae</taxon>
        <taxon>Chromera</taxon>
    </lineage>
</organism>
<name>A0A0G4FDV1_9ALVE</name>
<feature type="region of interest" description="Disordered" evidence="1">
    <location>
        <begin position="211"/>
        <end position="238"/>
    </location>
</feature>
<feature type="region of interest" description="Disordered" evidence="1">
    <location>
        <begin position="119"/>
        <end position="156"/>
    </location>
</feature>
<sequence length="270" mass="29669">MPLYACTSSLKAVTPRLHHGLVAVAVSCLVVETKNETRIRQQDALLARLQALCLDRVLSPNAVTVAVPSLPRAHRNANPPSPAPTTPPFYTQNEPPPLDPALSSDAYFPSQCPLLLPFEPPARRSRSCPSPRVSEGSAQQPPYAPPPPTPTRGYERPAWQCVLDPDAALRSLRSPGSPRKPSSRRSFEMAVGAEENVMTESRVSRHILVDTSDDPPHTPEHSTTYQVHKWPSESQSPSLPPVLRVPVISSSPSAHDEQQYDLFSICFRWT</sequence>
<reference evidence="2" key="1">
    <citation type="submission" date="2014-11" db="EMBL/GenBank/DDBJ databases">
        <authorList>
            <person name="Otto D Thomas"/>
            <person name="Naeem Raeece"/>
        </authorList>
    </citation>
    <scope>NUCLEOTIDE SEQUENCE</scope>
</reference>
<feature type="region of interest" description="Disordered" evidence="1">
    <location>
        <begin position="72"/>
        <end position="103"/>
    </location>
</feature>
<proteinExistence type="predicted"/>
<protein>
    <submittedName>
        <fullName evidence="2">Uncharacterized protein</fullName>
    </submittedName>
</protein>
<evidence type="ECO:0000256" key="1">
    <source>
        <dbReference type="SAM" id="MobiDB-lite"/>
    </source>
</evidence>
<gene>
    <name evidence="2" type="ORF">Cvel_16442</name>
</gene>
<accession>A0A0G4FDV1</accession>
<feature type="compositionally biased region" description="Low complexity" evidence="1">
    <location>
        <begin position="127"/>
        <end position="141"/>
    </location>
</feature>